<protein>
    <submittedName>
        <fullName evidence="1">Uncharacterized protein</fullName>
    </submittedName>
</protein>
<dbReference type="Proteomes" id="UP000479293">
    <property type="component" value="Unassembled WGS sequence"/>
</dbReference>
<keyword evidence="2" id="KW-1185">Reference proteome</keyword>
<gene>
    <name evidence="1" type="ORF">GBK04_07375</name>
</gene>
<name>A0A7C9B969_9BACT</name>
<accession>A0A7C9B969</accession>
<sequence>MMKRLLSLFLSSLVILGVVEGLQSCKSAKKSLKRGDYDQSVLRAIPKVNDNARSSSADILKEAYPLALQQHLDDLKRQENDSDPFRWERAAETYTQLNTLYNAIQGCANCARMVAARSFFDQERDARDKAATARYEAGQGTLRQGGRENARRAFEHFEVANAMVPNFRDATRLMDEAYETASFKVVVEQVLVTSRAYQLSNAYFQDRINEFLQTNRRLNKFVRFYTPQEATNDKVQPDHVVTLQFDDFVVGQTLVERNTEEVTSKDSVKTGEVTVDGKKVPVYGKVKAKLSRNRKTVISKGLLDMQIQDFGSKKIVFQDKFPGEYRWVSEWGSYNGDERALTADQLRMTKAREQNPPPPQDLFIEFSKPIYNSLTSRLRSFYEKY</sequence>
<reference evidence="1 2" key="1">
    <citation type="submission" date="2019-10" db="EMBL/GenBank/DDBJ databases">
        <title>Draft Genome Sequence of Cytophagaceae sp. SJW1-29.</title>
        <authorList>
            <person name="Choi A."/>
        </authorList>
    </citation>
    <scope>NUCLEOTIDE SEQUENCE [LARGE SCALE GENOMIC DNA]</scope>
    <source>
        <strain evidence="1 2">SJW1-29</strain>
    </source>
</reference>
<dbReference type="AlphaFoldDB" id="A0A7C9B969"/>
<organism evidence="1 2">
    <name type="scientific">Salmonirosea aquatica</name>
    <dbReference type="NCBI Taxonomy" id="2654236"/>
    <lineage>
        <taxon>Bacteria</taxon>
        <taxon>Pseudomonadati</taxon>
        <taxon>Bacteroidota</taxon>
        <taxon>Cytophagia</taxon>
        <taxon>Cytophagales</taxon>
        <taxon>Spirosomataceae</taxon>
        <taxon>Salmonirosea</taxon>
    </lineage>
</organism>
<comment type="caution">
    <text evidence="1">The sequence shown here is derived from an EMBL/GenBank/DDBJ whole genome shotgun (WGS) entry which is preliminary data.</text>
</comment>
<dbReference type="RefSeq" id="WP_152758232.1">
    <property type="nucleotide sequence ID" value="NZ_WHLY01000002.1"/>
</dbReference>
<evidence type="ECO:0000313" key="1">
    <source>
        <dbReference type="EMBL" id="MPR33182.1"/>
    </source>
</evidence>
<evidence type="ECO:0000313" key="2">
    <source>
        <dbReference type="Proteomes" id="UP000479293"/>
    </source>
</evidence>
<dbReference type="EMBL" id="WHLY01000002">
    <property type="protein sequence ID" value="MPR33182.1"/>
    <property type="molecule type" value="Genomic_DNA"/>
</dbReference>
<proteinExistence type="predicted"/>